<accession>A0A939B3W4</accession>
<comment type="caution">
    <text evidence="7">The sequence shown here is derived from an EMBL/GenBank/DDBJ whole genome shotgun (WGS) entry which is preliminary data.</text>
</comment>
<dbReference type="Pfam" id="PF02646">
    <property type="entry name" value="RmuC"/>
    <property type="match status" value="1"/>
</dbReference>
<keyword evidence="8" id="KW-1185">Reference proteome</keyword>
<dbReference type="GO" id="GO:0006310">
    <property type="term" value="P:DNA recombination"/>
    <property type="evidence" value="ECO:0007669"/>
    <property type="project" value="UniProtKB-KW"/>
</dbReference>
<organism evidence="7 8">
    <name type="scientific">Marseilla massiliensis</name>
    <dbReference type="NCBI Taxonomy" id="1841864"/>
    <lineage>
        <taxon>Bacteria</taxon>
        <taxon>Pseudomonadati</taxon>
        <taxon>Bacteroidota</taxon>
        <taxon>Bacteroidia</taxon>
        <taxon>Bacteroidales</taxon>
        <taxon>Prevotellaceae</taxon>
        <taxon>Marseilla</taxon>
    </lineage>
</organism>
<feature type="coiled-coil region" evidence="5">
    <location>
        <begin position="25"/>
        <end position="123"/>
    </location>
</feature>
<dbReference type="PANTHER" id="PTHR30563">
    <property type="entry name" value="DNA RECOMBINATION PROTEIN RMUC"/>
    <property type="match status" value="1"/>
</dbReference>
<dbReference type="InterPro" id="IPR003798">
    <property type="entry name" value="DNA_recombination_RmuC"/>
</dbReference>
<dbReference type="Proteomes" id="UP000764045">
    <property type="component" value="Unassembled WGS sequence"/>
</dbReference>
<keyword evidence="4" id="KW-0233">DNA recombination</keyword>
<protein>
    <submittedName>
        <fullName evidence="7">DNA recombination protein RmuC</fullName>
    </submittedName>
</protein>
<proteinExistence type="inferred from homology"/>
<evidence type="ECO:0000256" key="6">
    <source>
        <dbReference type="SAM" id="MobiDB-lite"/>
    </source>
</evidence>
<gene>
    <name evidence="7" type="primary">rmuC</name>
    <name evidence="7" type="ORF">H6B30_01620</name>
</gene>
<evidence type="ECO:0000313" key="8">
    <source>
        <dbReference type="Proteomes" id="UP000764045"/>
    </source>
</evidence>
<name>A0A939B3W4_9BACT</name>
<keyword evidence="3 5" id="KW-0175">Coiled coil</keyword>
<reference evidence="7 8" key="1">
    <citation type="journal article" date="2021" name="Sci. Rep.">
        <title>The distribution of antibiotic resistance genes in chicken gut microbiota commensals.</title>
        <authorList>
            <person name="Juricova H."/>
            <person name="Matiasovicova J."/>
            <person name="Kubasova T."/>
            <person name="Cejkova D."/>
            <person name="Rychlik I."/>
        </authorList>
    </citation>
    <scope>NUCLEOTIDE SEQUENCE [LARGE SCALE GENOMIC DNA]</scope>
    <source>
        <strain evidence="7 8">An819</strain>
    </source>
</reference>
<dbReference type="AlphaFoldDB" id="A0A939B3W4"/>
<sequence length="466" mass="52403">MIVIYILVGAVIGAGVATWAMARSLAAARKDNGRLNVEAEKLATELRMTNEQHGRCTARLAEAEAECRTLGAKAEAQSREIELLKKQAAETADMQERRFAEQLRTAREQMTNVARQMLEMNADKLKAQNAESIGHITQPLKDAIGEMRRAIGESMKDSERNSASFREQMRLMMESNKAIGEKAESLANVLRRDNKAAGNMGEIILGDLLASQGLTEGIHYEVQARLRDENGRTLKNDDTGREMQPDVILHYPQGQDAIIDSKVSLVAYERYVNAESPEEKERFLQEHIKSVRQHATELARKDYSRYIKAPREAVDFVIMFVPFESSLQLALANDPTLWRDAFEKKVFITGEQNLLGILHIIHVAWVQNQQAENQKKVFGLAEQLLDRLGDFAKRFSDLGDVIERARKAYDFADNKLISGNQSVVKKGRELVELGAKENPNRKIPQPREALPASPQESQEAKEAQEP</sequence>
<comment type="function">
    <text evidence="1">Involved in DNA recombination.</text>
</comment>
<dbReference type="EMBL" id="JACJJL010000002">
    <property type="protein sequence ID" value="MBM6660462.1"/>
    <property type="molecule type" value="Genomic_DNA"/>
</dbReference>
<evidence type="ECO:0000256" key="1">
    <source>
        <dbReference type="ARBA" id="ARBA00003416"/>
    </source>
</evidence>
<comment type="similarity">
    <text evidence="2">Belongs to the RmuC family.</text>
</comment>
<evidence type="ECO:0000313" key="7">
    <source>
        <dbReference type="EMBL" id="MBM6660462.1"/>
    </source>
</evidence>
<evidence type="ECO:0000256" key="3">
    <source>
        <dbReference type="ARBA" id="ARBA00023054"/>
    </source>
</evidence>
<dbReference type="PANTHER" id="PTHR30563:SF0">
    <property type="entry name" value="DNA RECOMBINATION PROTEIN RMUC"/>
    <property type="match status" value="1"/>
</dbReference>
<evidence type="ECO:0000256" key="2">
    <source>
        <dbReference type="ARBA" id="ARBA00009840"/>
    </source>
</evidence>
<dbReference type="RefSeq" id="WP_205107254.1">
    <property type="nucleotide sequence ID" value="NZ_JACJJL010000002.1"/>
</dbReference>
<feature type="region of interest" description="Disordered" evidence="6">
    <location>
        <begin position="434"/>
        <end position="466"/>
    </location>
</feature>
<evidence type="ECO:0000256" key="4">
    <source>
        <dbReference type="ARBA" id="ARBA00023172"/>
    </source>
</evidence>
<evidence type="ECO:0000256" key="5">
    <source>
        <dbReference type="SAM" id="Coils"/>
    </source>
</evidence>